<dbReference type="EMBL" id="AYZR01000008">
    <property type="protein sequence ID" value="KRM93462.1"/>
    <property type="molecule type" value="Genomic_DNA"/>
</dbReference>
<dbReference type="AlphaFoldDB" id="A0A0R2CZZ0"/>
<feature type="domain" description="PhoU" evidence="9">
    <location>
        <begin position="119"/>
        <end position="205"/>
    </location>
</feature>
<comment type="subunit">
    <text evidence="3 7">Homodimer.</text>
</comment>
<keyword evidence="4 7" id="KW-0813">Transport</keyword>
<comment type="similarity">
    <text evidence="2 7">Belongs to the PhoU family.</text>
</comment>
<dbReference type="InterPro" id="IPR026022">
    <property type="entry name" value="PhoU_dom"/>
</dbReference>
<evidence type="ECO:0000259" key="9">
    <source>
        <dbReference type="Pfam" id="PF01895"/>
    </source>
</evidence>
<dbReference type="RefSeq" id="WP_054669373.1">
    <property type="nucleotide sequence ID" value="NZ_AYZR01000008.1"/>
</dbReference>
<evidence type="ECO:0000256" key="5">
    <source>
        <dbReference type="ARBA" id="ARBA00022490"/>
    </source>
</evidence>
<dbReference type="GO" id="GO:0006817">
    <property type="term" value="P:phosphate ion transport"/>
    <property type="evidence" value="ECO:0007669"/>
    <property type="project" value="UniProtKB-KW"/>
</dbReference>
<dbReference type="GO" id="GO:0030643">
    <property type="term" value="P:intracellular phosphate ion homeostasis"/>
    <property type="evidence" value="ECO:0007669"/>
    <property type="project" value="InterPro"/>
</dbReference>
<keyword evidence="11" id="KW-1185">Reference proteome</keyword>
<dbReference type="Gene3D" id="1.20.58.220">
    <property type="entry name" value="Phosphate transport system protein phou homolog 2, domain 2"/>
    <property type="match status" value="1"/>
</dbReference>
<gene>
    <name evidence="10" type="ORF">FC56_GL000174</name>
</gene>
<evidence type="ECO:0000256" key="4">
    <source>
        <dbReference type="ARBA" id="ARBA00022448"/>
    </source>
</evidence>
<dbReference type="PANTHER" id="PTHR42930:SF3">
    <property type="entry name" value="PHOSPHATE-SPECIFIC TRANSPORT SYSTEM ACCESSORY PROTEIN PHOU"/>
    <property type="match status" value="1"/>
</dbReference>
<evidence type="ECO:0000256" key="1">
    <source>
        <dbReference type="ARBA" id="ARBA00004496"/>
    </source>
</evidence>
<evidence type="ECO:0000256" key="3">
    <source>
        <dbReference type="ARBA" id="ARBA00011738"/>
    </source>
</evidence>
<accession>A0A0R2CZZ0</accession>
<proteinExistence type="inferred from homology"/>
<evidence type="ECO:0000313" key="11">
    <source>
        <dbReference type="Proteomes" id="UP000051256"/>
    </source>
</evidence>
<dbReference type="SUPFAM" id="SSF109755">
    <property type="entry name" value="PhoU-like"/>
    <property type="match status" value="1"/>
</dbReference>
<evidence type="ECO:0000313" key="10">
    <source>
        <dbReference type="EMBL" id="KRM93462.1"/>
    </source>
</evidence>
<evidence type="ECO:0000256" key="8">
    <source>
        <dbReference type="SAM" id="Coils"/>
    </source>
</evidence>
<dbReference type="Pfam" id="PF01895">
    <property type="entry name" value="PhoU"/>
    <property type="match status" value="2"/>
</dbReference>
<dbReference type="STRING" id="1423802.FC56_GL000174"/>
<dbReference type="PIRSF" id="PIRSF003107">
    <property type="entry name" value="PhoU"/>
    <property type="match status" value="1"/>
</dbReference>
<keyword evidence="8" id="KW-0175">Coiled coil</keyword>
<name>A0A0R2CZZ0_9LACO</name>
<evidence type="ECO:0000256" key="2">
    <source>
        <dbReference type="ARBA" id="ARBA00008107"/>
    </source>
</evidence>
<comment type="subcellular location">
    <subcellularLocation>
        <location evidence="1 7">Cytoplasm</location>
    </subcellularLocation>
</comment>
<dbReference type="PATRIC" id="fig|1423802.4.peg.176"/>
<keyword evidence="6 7" id="KW-0592">Phosphate transport</keyword>
<feature type="domain" description="PhoU" evidence="9">
    <location>
        <begin position="16"/>
        <end position="102"/>
    </location>
</feature>
<comment type="caution">
    <text evidence="10">The sequence shown here is derived from an EMBL/GenBank/DDBJ whole genome shotgun (WGS) entry which is preliminary data.</text>
</comment>
<dbReference type="FunFam" id="1.20.58.220:FF:000004">
    <property type="entry name" value="Phosphate-specific transport system accessory protein PhoU"/>
    <property type="match status" value="1"/>
</dbReference>
<dbReference type="InterPro" id="IPR038078">
    <property type="entry name" value="PhoU-like_sf"/>
</dbReference>
<evidence type="ECO:0000256" key="7">
    <source>
        <dbReference type="PIRNR" id="PIRNR003107"/>
    </source>
</evidence>
<organism evidence="10 11">
    <name type="scientific">Lentilactobacillus senioris DSM 24302 = JCM 17472</name>
    <dbReference type="NCBI Taxonomy" id="1423802"/>
    <lineage>
        <taxon>Bacteria</taxon>
        <taxon>Bacillati</taxon>
        <taxon>Bacillota</taxon>
        <taxon>Bacilli</taxon>
        <taxon>Lactobacillales</taxon>
        <taxon>Lactobacillaceae</taxon>
        <taxon>Lentilactobacillus</taxon>
    </lineage>
</organism>
<dbReference type="NCBIfam" id="TIGR02135">
    <property type="entry name" value="phoU_full"/>
    <property type="match status" value="1"/>
</dbReference>
<reference evidence="10 11" key="1">
    <citation type="journal article" date="2015" name="Genome Announc.">
        <title>Expanding the biotechnology potential of lactobacilli through comparative genomics of 213 strains and associated genera.</title>
        <authorList>
            <person name="Sun Z."/>
            <person name="Harris H.M."/>
            <person name="McCann A."/>
            <person name="Guo C."/>
            <person name="Argimon S."/>
            <person name="Zhang W."/>
            <person name="Yang X."/>
            <person name="Jeffery I.B."/>
            <person name="Cooney J.C."/>
            <person name="Kagawa T.F."/>
            <person name="Liu W."/>
            <person name="Song Y."/>
            <person name="Salvetti E."/>
            <person name="Wrobel A."/>
            <person name="Rasinkangas P."/>
            <person name="Parkhill J."/>
            <person name="Rea M.C."/>
            <person name="O'Sullivan O."/>
            <person name="Ritari J."/>
            <person name="Douillard F.P."/>
            <person name="Paul Ross R."/>
            <person name="Yang R."/>
            <person name="Briner A.E."/>
            <person name="Felis G.E."/>
            <person name="de Vos W.M."/>
            <person name="Barrangou R."/>
            <person name="Klaenhammer T.R."/>
            <person name="Caufield P.W."/>
            <person name="Cui Y."/>
            <person name="Zhang H."/>
            <person name="O'Toole P.W."/>
        </authorList>
    </citation>
    <scope>NUCLEOTIDE SEQUENCE [LARGE SCALE GENOMIC DNA]</scope>
    <source>
        <strain evidence="10 11">DSM 24302</strain>
    </source>
</reference>
<feature type="coiled-coil region" evidence="8">
    <location>
        <begin position="116"/>
        <end position="143"/>
    </location>
</feature>
<dbReference type="PANTHER" id="PTHR42930">
    <property type="entry name" value="PHOSPHATE-SPECIFIC TRANSPORT SYSTEM ACCESSORY PROTEIN PHOU"/>
    <property type="match status" value="1"/>
</dbReference>
<dbReference type="GO" id="GO:0045936">
    <property type="term" value="P:negative regulation of phosphate metabolic process"/>
    <property type="evidence" value="ECO:0007669"/>
    <property type="project" value="InterPro"/>
</dbReference>
<sequence length="219" mass="24364">MKIIEQELAKLNSQFVEMGSLATESVVKAGKSFVDHDVQLAQEVIDSDHTINDLQTQLEKKSFELIALYQPVAADLRHVVGVLKAVTDLERIGDHARNVARRTIKLQSLTHLPEIEANVKEMAEEVTEELQDALNSYAAVDQEAAEAIPEKYNETINGMYDQIAGPSYQAMSQNPGLINSAIVYLKVAQDLGRISDYGINICEWTVYLATGKIIELKNY</sequence>
<comment type="function">
    <text evidence="7">Plays a role in the regulation of phosphate uptake.</text>
</comment>
<keyword evidence="5 7" id="KW-0963">Cytoplasm</keyword>
<evidence type="ECO:0000256" key="6">
    <source>
        <dbReference type="ARBA" id="ARBA00022592"/>
    </source>
</evidence>
<dbReference type="InterPro" id="IPR028366">
    <property type="entry name" value="PhoU"/>
</dbReference>
<dbReference type="GO" id="GO:0005737">
    <property type="term" value="C:cytoplasm"/>
    <property type="evidence" value="ECO:0007669"/>
    <property type="project" value="UniProtKB-SubCell"/>
</dbReference>
<dbReference type="Proteomes" id="UP000051256">
    <property type="component" value="Unassembled WGS sequence"/>
</dbReference>
<protein>
    <recommendedName>
        <fullName evidence="7">Phosphate-specific transport system accessory protein PhoU</fullName>
    </recommendedName>
</protein>